<organism evidence="1 2">
    <name type="scientific">Caballeronia novacaledonica</name>
    <dbReference type="NCBI Taxonomy" id="1544861"/>
    <lineage>
        <taxon>Bacteria</taxon>
        <taxon>Pseudomonadati</taxon>
        <taxon>Pseudomonadota</taxon>
        <taxon>Betaproteobacteria</taxon>
        <taxon>Burkholderiales</taxon>
        <taxon>Burkholderiaceae</taxon>
        <taxon>Caballeronia</taxon>
    </lineage>
</organism>
<reference evidence="2" key="1">
    <citation type="submission" date="2018-01" db="EMBL/GenBank/DDBJ databases">
        <authorList>
            <person name="Peeters C."/>
        </authorList>
    </citation>
    <scope>NUCLEOTIDE SEQUENCE [LARGE SCALE GENOMIC DNA]</scope>
</reference>
<dbReference type="EMBL" id="OGTP01000013">
    <property type="protein sequence ID" value="SPB16537.1"/>
    <property type="molecule type" value="Genomic_DNA"/>
</dbReference>
<evidence type="ECO:0000313" key="2">
    <source>
        <dbReference type="Proteomes" id="UP000238169"/>
    </source>
</evidence>
<evidence type="ECO:0000313" key="1">
    <source>
        <dbReference type="EMBL" id="SPB16537.1"/>
    </source>
</evidence>
<sequence length="320" mass="32447">MRRISTATKVVDKFGVGKPGFTNGNAVSGIAATDLEDVWFDHVQEEIANVVEASGQTLDPNDRTQLLAAIQSMFSPVVGTVRNLSMSVSAASASATMSADEIIVATALNGRTYRLASFSKTINLATTGAGGMDTGTAPVSGFVALYAIFNPTTGASALLAKNATSAVQPNVYGGANMPASYTASALVSVWPTNASGQFVGAGQVEREVSIATSNVLTTSTVQASLTSFSAGGVLPLNARTCRGDFTIGSSTASAGANAVLSGSPSEIGRVAIGATSATAGATTVVSYSHIAIQTPQTLYYRAAVSGGTLNFLINVTAYTF</sequence>
<accession>A0A2U3I8Q7</accession>
<proteinExistence type="predicted"/>
<protein>
    <submittedName>
        <fullName evidence="1">Tail protein</fullName>
    </submittedName>
</protein>
<dbReference type="RefSeq" id="WP_245933088.1">
    <property type="nucleotide sequence ID" value="NZ_OGTP01000013.1"/>
</dbReference>
<keyword evidence="2" id="KW-1185">Reference proteome</keyword>
<name>A0A2U3I8Q7_9BURK</name>
<dbReference type="Proteomes" id="UP000238169">
    <property type="component" value="Unassembled WGS sequence"/>
</dbReference>
<dbReference type="AlphaFoldDB" id="A0A2U3I8Q7"/>
<gene>
    <name evidence="1" type="ORF">NOV72_03736</name>
</gene>